<proteinExistence type="predicted"/>
<gene>
    <name evidence="1" type="ORF">GALL_377420</name>
</gene>
<comment type="caution">
    <text evidence="1">The sequence shown here is derived from an EMBL/GenBank/DDBJ whole genome shotgun (WGS) entry which is preliminary data.</text>
</comment>
<reference evidence="1" key="1">
    <citation type="submission" date="2016-10" db="EMBL/GenBank/DDBJ databases">
        <title>Sequence of Gallionella enrichment culture.</title>
        <authorList>
            <person name="Poehlein A."/>
            <person name="Muehling M."/>
            <person name="Daniel R."/>
        </authorList>
    </citation>
    <scope>NUCLEOTIDE SEQUENCE</scope>
</reference>
<protein>
    <submittedName>
        <fullName evidence="1">Uncharacterized protein</fullName>
    </submittedName>
</protein>
<evidence type="ECO:0000313" key="1">
    <source>
        <dbReference type="EMBL" id="OIQ80504.1"/>
    </source>
</evidence>
<name>A0A1J5QAU2_9ZZZZ</name>
<accession>A0A1J5QAU2</accession>
<dbReference type="AlphaFoldDB" id="A0A1J5QAU2"/>
<dbReference type="Pfam" id="PF20060">
    <property type="entry name" value="DUF6459"/>
    <property type="match status" value="1"/>
</dbReference>
<dbReference type="EMBL" id="MLJW01001052">
    <property type="protein sequence ID" value="OIQ80504.1"/>
    <property type="molecule type" value="Genomic_DNA"/>
</dbReference>
<dbReference type="InterPro" id="IPR045596">
    <property type="entry name" value="DUF6459"/>
</dbReference>
<sequence length="178" mass="18755">MTTTHGVLLAVNRPHAPAHTSPPVHASVAPRHESPAVLARTAPAAQVRLDRPAVPRPSGGAHLTKPDVGDAPDPMPACCALAQAAVEVIRGARPLGQLVRWLTPAVYDAVGRRAALTTGIHVTQAGMRTTIRRVRLCRFGTDAVEATVVVDDGPQVRAVALRMEVHRGAWRGVALEIG</sequence>
<organism evidence="1">
    <name type="scientific">mine drainage metagenome</name>
    <dbReference type="NCBI Taxonomy" id="410659"/>
    <lineage>
        <taxon>unclassified sequences</taxon>
        <taxon>metagenomes</taxon>
        <taxon>ecological metagenomes</taxon>
    </lineage>
</organism>